<dbReference type="AlphaFoldDB" id="A0A8H2R0E4"/>
<dbReference type="EMBL" id="CAACYI010000001">
    <property type="protein sequence ID" value="VFB15613.1"/>
    <property type="molecule type" value="Genomic_DNA"/>
</dbReference>
<protein>
    <submittedName>
        <fullName evidence="2">Uncharacterized protein</fullName>
    </submittedName>
</protein>
<feature type="compositionally biased region" description="Acidic residues" evidence="1">
    <location>
        <begin position="50"/>
        <end position="70"/>
    </location>
</feature>
<comment type="caution">
    <text evidence="2">The sequence shown here is derived from an EMBL/GenBank/DDBJ whole genome shotgun (WGS) entry which is preliminary data.</text>
</comment>
<feature type="compositionally biased region" description="Basic and acidic residues" evidence="1">
    <location>
        <begin position="71"/>
        <end position="107"/>
    </location>
</feature>
<evidence type="ECO:0000313" key="2">
    <source>
        <dbReference type="EMBL" id="VFB15613.1"/>
    </source>
</evidence>
<dbReference type="RefSeq" id="WP_131747991.1">
    <property type="nucleotide sequence ID" value="NZ_CAACYI010000001.1"/>
</dbReference>
<feature type="compositionally biased region" description="Basic and acidic residues" evidence="1">
    <location>
        <begin position="14"/>
        <end position="40"/>
    </location>
</feature>
<reference evidence="2 3" key="1">
    <citation type="submission" date="2019-02" db="EMBL/GenBank/DDBJ databases">
        <authorList>
            <consortium name="Pathogen Informatics"/>
        </authorList>
    </citation>
    <scope>NUCLEOTIDE SEQUENCE [LARGE SCALE GENOMIC DNA]</scope>
    <source>
        <strain evidence="2 3">3012STDY7089603</strain>
    </source>
</reference>
<organism evidence="2 3">
    <name type="scientific">Urinicoccus massiliensis</name>
    <dbReference type="NCBI Taxonomy" id="1723382"/>
    <lineage>
        <taxon>Bacteria</taxon>
        <taxon>Bacillati</taxon>
        <taxon>Bacillota</taxon>
        <taxon>Tissierellia</taxon>
        <taxon>Tissierellales</taxon>
        <taxon>Peptoniphilaceae</taxon>
        <taxon>Urinicoccus</taxon>
    </lineage>
</organism>
<dbReference type="Proteomes" id="UP000377798">
    <property type="component" value="Unassembled WGS sequence"/>
</dbReference>
<feature type="region of interest" description="Disordered" evidence="1">
    <location>
        <begin position="14"/>
        <end position="122"/>
    </location>
</feature>
<evidence type="ECO:0000313" key="3">
    <source>
        <dbReference type="Proteomes" id="UP000377798"/>
    </source>
</evidence>
<sequence>MGFFDFLFPHKNKEADLEERRRERQEEDKKQEEKRRKALEEEGVLLSSLTEEEEESDSEEEVADLVEDLDLLEKKKEDQDCESPKEEGLLDPKPDQEDQDKALKEGLQEEAPVQEDLTDKPQAPIRFGDLALLREGESLDLPSSSKVQKLKVTKLTGEFYDLSFESKGFTYERKRIHQDILKNHLENYEKTGSMVLKSFRP</sequence>
<evidence type="ECO:0000256" key="1">
    <source>
        <dbReference type="SAM" id="MobiDB-lite"/>
    </source>
</evidence>
<keyword evidence="3" id="KW-1185">Reference proteome</keyword>
<accession>A0A8H2R0E4</accession>
<gene>
    <name evidence="2" type="ORF">NCTC13150_00112</name>
</gene>
<proteinExistence type="predicted"/>
<name>A0A8H2R0E4_9FIRM</name>